<dbReference type="GO" id="GO:0047936">
    <property type="term" value="F:glucose 1-dehydrogenase [NAD(P)+] activity"/>
    <property type="evidence" value="ECO:0007669"/>
    <property type="project" value="UniProtKB-EC"/>
</dbReference>
<dbReference type="PROSITE" id="PS00061">
    <property type="entry name" value="ADH_SHORT"/>
    <property type="match status" value="1"/>
</dbReference>
<sequence>MDEAPSTKKTAIVTGGSGGIGSGICRRLAKDGFNVVVHYHSDSEGAAGLVESLCEVGGRAVAVQADVTDQQQMSKLFEEAESRFGPVDVVVANAGISIGGPVADCSLDDFQKLISVNLLGAFLTIREAARRVRDGGRIIFISSQLAERPRPGMGVYSATKAAIDAMLVSMSHELGPRGLTVNSVRPGATVPGVFDESGEDRQEVFRQLSVFKRLGTPDDVAGVVSFLASHDADWITGQHIRADGGMSN</sequence>
<dbReference type="PRINTS" id="PR00080">
    <property type="entry name" value="SDRFAMILY"/>
</dbReference>
<name>A0A517N4B1_9BACT</name>
<feature type="domain" description="Ketoreductase" evidence="3">
    <location>
        <begin position="9"/>
        <end position="194"/>
    </location>
</feature>
<dbReference type="AlphaFoldDB" id="A0A517N4B1"/>
<keyword evidence="5" id="KW-1185">Reference proteome</keyword>
<gene>
    <name evidence="4" type="primary">ycdF</name>
    <name evidence="4" type="ORF">K227x_03510</name>
</gene>
<evidence type="ECO:0000256" key="2">
    <source>
        <dbReference type="ARBA" id="ARBA00023002"/>
    </source>
</evidence>
<dbReference type="Gene3D" id="3.40.50.720">
    <property type="entry name" value="NAD(P)-binding Rossmann-like Domain"/>
    <property type="match status" value="1"/>
</dbReference>
<dbReference type="InterPro" id="IPR036291">
    <property type="entry name" value="NAD(P)-bd_dom_sf"/>
</dbReference>
<dbReference type="KEGG" id="rlc:K227x_03510"/>
<keyword evidence="2 4" id="KW-0560">Oxidoreductase</keyword>
<comment type="similarity">
    <text evidence="1">Belongs to the short-chain dehydrogenases/reductases (SDR) family.</text>
</comment>
<dbReference type="InterPro" id="IPR020904">
    <property type="entry name" value="Sc_DH/Rdtase_CS"/>
</dbReference>
<protein>
    <submittedName>
        <fullName evidence="4">Glucose 1-dehydrogenase 2</fullName>
        <ecNumber evidence="4">1.1.1.47</ecNumber>
    </submittedName>
</protein>
<dbReference type="Proteomes" id="UP000318538">
    <property type="component" value="Chromosome"/>
</dbReference>
<dbReference type="PANTHER" id="PTHR43639:SF1">
    <property type="entry name" value="SHORT-CHAIN DEHYDROGENASE_REDUCTASE FAMILY PROTEIN"/>
    <property type="match status" value="1"/>
</dbReference>
<evidence type="ECO:0000256" key="1">
    <source>
        <dbReference type="ARBA" id="ARBA00006484"/>
    </source>
</evidence>
<proteinExistence type="inferred from homology"/>
<dbReference type="InterPro" id="IPR002347">
    <property type="entry name" value="SDR_fam"/>
</dbReference>
<evidence type="ECO:0000259" key="3">
    <source>
        <dbReference type="SMART" id="SM00822"/>
    </source>
</evidence>
<dbReference type="SUPFAM" id="SSF51735">
    <property type="entry name" value="NAD(P)-binding Rossmann-fold domains"/>
    <property type="match status" value="1"/>
</dbReference>
<dbReference type="PRINTS" id="PR00081">
    <property type="entry name" value="GDHRDH"/>
</dbReference>
<reference evidence="4 5" key="1">
    <citation type="submission" date="2019-02" db="EMBL/GenBank/DDBJ databases">
        <title>Deep-cultivation of Planctomycetes and their phenomic and genomic characterization uncovers novel biology.</title>
        <authorList>
            <person name="Wiegand S."/>
            <person name="Jogler M."/>
            <person name="Boedeker C."/>
            <person name="Pinto D."/>
            <person name="Vollmers J."/>
            <person name="Rivas-Marin E."/>
            <person name="Kohn T."/>
            <person name="Peeters S.H."/>
            <person name="Heuer A."/>
            <person name="Rast P."/>
            <person name="Oberbeckmann S."/>
            <person name="Bunk B."/>
            <person name="Jeske O."/>
            <person name="Meyerdierks A."/>
            <person name="Storesund J.E."/>
            <person name="Kallscheuer N."/>
            <person name="Luecker S."/>
            <person name="Lage O.M."/>
            <person name="Pohl T."/>
            <person name="Merkel B.J."/>
            <person name="Hornburger P."/>
            <person name="Mueller R.-W."/>
            <person name="Bruemmer F."/>
            <person name="Labrenz M."/>
            <person name="Spormann A.M."/>
            <person name="Op den Camp H."/>
            <person name="Overmann J."/>
            <person name="Amann R."/>
            <person name="Jetten M.S.M."/>
            <person name="Mascher T."/>
            <person name="Medema M.H."/>
            <person name="Devos D.P."/>
            <person name="Kaster A.-K."/>
            <person name="Ovreas L."/>
            <person name="Rohde M."/>
            <person name="Galperin M.Y."/>
            <person name="Jogler C."/>
        </authorList>
    </citation>
    <scope>NUCLEOTIDE SEQUENCE [LARGE SCALE GENOMIC DNA]</scope>
    <source>
        <strain evidence="4 5">K22_7</strain>
    </source>
</reference>
<dbReference type="EMBL" id="CP036525">
    <property type="protein sequence ID" value="QDT01980.1"/>
    <property type="molecule type" value="Genomic_DNA"/>
</dbReference>
<dbReference type="OrthoDB" id="9803333at2"/>
<accession>A0A517N4B1</accession>
<organism evidence="4 5">
    <name type="scientific">Rubripirellula lacrimiformis</name>
    <dbReference type="NCBI Taxonomy" id="1930273"/>
    <lineage>
        <taxon>Bacteria</taxon>
        <taxon>Pseudomonadati</taxon>
        <taxon>Planctomycetota</taxon>
        <taxon>Planctomycetia</taxon>
        <taxon>Pirellulales</taxon>
        <taxon>Pirellulaceae</taxon>
        <taxon>Rubripirellula</taxon>
    </lineage>
</organism>
<evidence type="ECO:0000313" key="4">
    <source>
        <dbReference type="EMBL" id="QDT01980.1"/>
    </source>
</evidence>
<dbReference type="EC" id="1.1.1.47" evidence="4"/>
<dbReference type="FunFam" id="3.40.50.720:FF:000084">
    <property type="entry name" value="Short-chain dehydrogenase reductase"/>
    <property type="match status" value="1"/>
</dbReference>
<dbReference type="Pfam" id="PF13561">
    <property type="entry name" value="adh_short_C2"/>
    <property type="match status" value="1"/>
</dbReference>
<dbReference type="PANTHER" id="PTHR43639">
    <property type="entry name" value="OXIDOREDUCTASE, SHORT-CHAIN DEHYDROGENASE/REDUCTASE FAMILY (AFU_ORTHOLOGUE AFUA_5G02870)"/>
    <property type="match status" value="1"/>
</dbReference>
<dbReference type="InterPro" id="IPR057326">
    <property type="entry name" value="KR_dom"/>
</dbReference>
<evidence type="ECO:0000313" key="5">
    <source>
        <dbReference type="Proteomes" id="UP000318538"/>
    </source>
</evidence>
<dbReference type="SMART" id="SM00822">
    <property type="entry name" value="PKS_KR"/>
    <property type="match status" value="1"/>
</dbReference>